<protein>
    <recommendedName>
        <fullName evidence="1">Cyanophage baseplate Pam3 plug gp18 domain-containing protein</fullName>
    </recommendedName>
</protein>
<accession>A0A0B6RLW1</accession>
<keyword evidence="3" id="KW-1185">Reference proteome</keyword>
<evidence type="ECO:0000259" key="1">
    <source>
        <dbReference type="Pfam" id="PF22479"/>
    </source>
</evidence>
<sequence>MTTFYEIPLAPTPQVFSITLSGVAYRLTVLYRDAAEAGWTLDMAHASGDPLINGIPLVTGVDLLGQYRHLGLGGRLWVQGDDGPDELPSFDDLGVGSHVFWATDS</sequence>
<reference evidence="3" key="1">
    <citation type="submission" date="2011-03" db="EMBL/GenBank/DDBJ databases">
        <authorList>
            <person name="Voget S."/>
            <person name="Streit W.R."/>
            <person name="Jaeger K.E."/>
            <person name="Daniel R."/>
        </authorList>
    </citation>
    <scope>NUCLEOTIDE SEQUENCE [LARGE SCALE GENOMIC DNA]</scope>
    <source>
        <strain evidence="3">PG1</strain>
    </source>
</reference>
<dbReference type="OrthoDB" id="5465444at2"/>
<organism evidence="2 3">
    <name type="scientific">Burkholderia plantarii</name>
    <dbReference type="NCBI Taxonomy" id="41899"/>
    <lineage>
        <taxon>Bacteria</taxon>
        <taxon>Pseudomonadati</taxon>
        <taxon>Pseudomonadota</taxon>
        <taxon>Betaproteobacteria</taxon>
        <taxon>Burkholderiales</taxon>
        <taxon>Burkholderiaceae</taxon>
        <taxon>Burkholderia</taxon>
    </lineage>
</organism>
<dbReference type="InterPro" id="IPR054252">
    <property type="entry name" value="Pam3_gp18"/>
</dbReference>
<dbReference type="RefSeq" id="WP_042626568.1">
    <property type="nucleotide sequence ID" value="NZ_BSTO01000011.1"/>
</dbReference>
<evidence type="ECO:0000313" key="3">
    <source>
        <dbReference type="Proteomes" id="UP000031838"/>
    </source>
</evidence>
<name>A0A0B6RLW1_BURPL</name>
<dbReference type="EMBL" id="CP002580">
    <property type="protein sequence ID" value="AJK46297.1"/>
    <property type="molecule type" value="Genomic_DNA"/>
</dbReference>
<dbReference type="HOGENOM" id="CLU_174128_0_0_4"/>
<reference evidence="2 3" key="2">
    <citation type="journal article" date="2016" name="Appl. Microbiol. Biotechnol.">
        <title>Mutations improving production and secretion of extracellular lipase by Burkholderia glumae PG1.</title>
        <authorList>
            <person name="Knapp A."/>
            <person name="Voget S."/>
            <person name="Gao R."/>
            <person name="Zaburannyi N."/>
            <person name="Krysciak D."/>
            <person name="Breuer M."/>
            <person name="Hauer B."/>
            <person name="Streit W.R."/>
            <person name="Muller R."/>
            <person name="Daniel R."/>
            <person name="Jaeger K.E."/>
        </authorList>
    </citation>
    <scope>NUCLEOTIDE SEQUENCE [LARGE SCALE GENOMIC DNA]</scope>
    <source>
        <strain evidence="2 3">PG1</strain>
    </source>
</reference>
<evidence type="ECO:0000313" key="2">
    <source>
        <dbReference type="EMBL" id="AJK46297.1"/>
    </source>
</evidence>
<proteinExistence type="predicted"/>
<gene>
    <name evidence="2" type="ORF">BGL_1c17880</name>
</gene>
<dbReference type="Pfam" id="PF22479">
    <property type="entry name" value="Pam3_gp18"/>
    <property type="match status" value="1"/>
</dbReference>
<dbReference type="Proteomes" id="UP000031838">
    <property type="component" value="Chromosome 1"/>
</dbReference>
<dbReference type="AlphaFoldDB" id="A0A0B6RLW1"/>
<feature type="domain" description="Cyanophage baseplate Pam3 plug gp18" evidence="1">
    <location>
        <begin position="5"/>
        <end position="103"/>
    </location>
</feature>
<dbReference type="KEGG" id="bgp:BGL_1c17880"/>